<dbReference type="Proteomes" id="UP001290462">
    <property type="component" value="Unassembled WGS sequence"/>
</dbReference>
<accession>A0AAW9K458</accession>
<gene>
    <name evidence="1" type="ORF">RAK27_11765</name>
</gene>
<dbReference type="AlphaFoldDB" id="A0AAW9K458"/>
<proteinExistence type="predicted"/>
<dbReference type="Pfam" id="PF23857">
    <property type="entry name" value="Phage_TAC_19"/>
    <property type="match status" value="1"/>
</dbReference>
<protein>
    <recommendedName>
        <fullName evidence="3">Phage protein</fullName>
    </recommendedName>
</protein>
<comment type="caution">
    <text evidence="1">The sequence shown here is derived from an EMBL/GenBank/DDBJ whole genome shotgun (WGS) entry which is preliminary data.</text>
</comment>
<dbReference type="EMBL" id="JAVBVO010000003">
    <property type="protein sequence ID" value="MDZ5759340.1"/>
    <property type="molecule type" value="Genomic_DNA"/>
</dbReference>
<evidence type="ECO:0008006" key="3">
    <source>
        <dbReference type="Google" id="ProtNLM"/>
    </source>
</evidence>
<dbReference type="NCBIfam" id="NF047360">
    <property type="entry name" value="tail_chap_PVL"/>
    <property type="match status" value="1"/>
</dbReference>
<dbReference type="InterPro" id="IPR057006">
    <property type="entry name" value="Phage_TAC_19"/>
</dbReference>
<organism evidence="1 2">
    <name type="scientific">Carnobacterium maltaromaticum</name>
    <name type="common">Carnobacterium piscicola</name>
    <dbReference type="NCBI Taxonomy" id="2751"/>
    <lineage>
        <taxon>Bacteria</taxon>
        <taxon>Bacillati</taxon>
        <taxon>Bacillota</taxon>
        <taxon>Bacilli</taxon>
        <taxon>Lactobacillales</taxon>
        <taxon>Carnobacteriaceae</taxon>
        <taxon>Carnobacterium</taxon>
    </lineage>
</organism>
<sequence length="109" mass="12248">MLKIVLDQQDGEAKTITKKFATTRDMRTYLEYVKKMNPSGKEEGEKVVLGNSIESIDEAIDVMVEIFENPEVTTENILLGLPSAKFWETFNTMAAEIMGAPSEEEGKKE</sequence>
<evidence type="ECO:0000313" key="1">
    <source>
        <dbReference type="EMBL" id="MDZ5759340.1"/>
    </source>
</evidence>
<reference evidence="1" key="1">
    <citation type="submission" date="2023-08" db="EMBL/GenBank/DDBJ databases">
        <title>Genomic characterization of piscicolin 126 produced by Carnobacterium maltaromaticum CM22 strain isolated from salmon (Salmo salar).</title>
        <authorList>
            <person name="Gonzalez-Gragera E."/>
            <person name="Garcia-Lopez J.D."/>
            <person name="Teso-Perez C."/>
            <person name="Gimenez-Hernandez I."/>
            <person name="Peralta-Sanchez J.M."/>
            <person name="Valdivia E."/>
            <person name="Montalban-Lopez M."/>
            <person name="Martin-Platero A.M."/>
            <person name="Banos A."/>
            <person name="Martinez-Bueno M."/>
        </authorList>
    </citation>
    <scope>NUCLEOTIDE SEQUENCE</scope>
    <source>
        <strain evidence="1">CM22</strain>
    </source>
</reference>
<name>A0AAW9K458_CARML</name>
<evidence type="ECO:0000313" key="2">
    <source>
        <dbReference type="Proteomes" id="UP001290462"/>
    </source>
</evidence>
<dbReference type="RefSeq" id="WP_322809183.1">
    <property type="nucleotide sequence ID" value="NZ_JAVBVO010000003.1"/>
</dbReference>